<sequence>MEDNKRFELLRFKNQLLKPHVGFLVFMCSKLDKAEAEKWNIMLRFINSDRIVSKDQINNMNSAILNAKNTLRSKTANKKLEIHQPSSSHTVDQRLEQYKNKSPVRYYGRQDSGGYAVKERVVVERTIYHNNYSERQENQSFETSNFHNRDPRIRRLQDASSSHRNEFDNNRRECTEVSNYIKYLPSSESYNSNNQSQMAHDGSRYQGHKYSRLPPKGHALQEFESLKETYSSKPEDLRPHSSSKYSVSNHSSRRNSPIFNDERKRSPYRPRSSGRHSPIQYKSNDYDDHYSGHETYRSRGRSRKGRRQYVEDMKKRSASRNRFSPHATDASRSKFGKTYESTTTRKDFEREQDNLRSNSNSHQFSRKDPSSNENYSRNFVANEVSSKAQVWGYARSKSRAKSIFSHHPNLSHENQSPVMPNEVKRKPPPRRKSMFEPTNCDSGTCFGIYKPFSDSKSKRPSEQLELKHFSNENPTPVSNNVARKPPPRRKSMFEPSKYDKYGDIHRSRPASPEHRILSNKNRRNSGDSSALNYKATANNFGTHKSSNDSENNKSSKELQRVSHEIPKSMTSSEIKKKPPPRRKSMFEPSRYDKYEDFHRSKNRSRPASPEQRIVSNKTRRNSGDSFALNYNATANNLGTHKSFNDSENNKSSKELQRVSHEIPKSMTSNEIKKKPPPRRKSTYEPSSQTKSEESHRFKNRSRPATPEDRKSKDLKRNISDKGYDASKKSAGVEKGSAAHESSKRRKGEETVKAVVSKELDVETITNCSKKVETPDEIIKSLQEKLGTDGLNQLKNLLVQHVKDSDNSGPPIAGTSSEITKSRNSPELVKSEDNKRTEKQSPVRVKSKTENRKCTKRSLPIIDEDSSSSSDTALIIKRKKKKISEELNAKDKPVEIKSTNKLIKKKIETQASPLVTQRKVPPSASTQLNEQAKITNKQAKKCGRKYNELDRLHNDIKEFYDGEGIAHSGGPRTCTIQKKTCDQKDEFGMVKCFVEIEEIDLKQEEMPVKLNREFFARHSELKKDWSHYLKLERLKKELAISSPESVNRKEIKETKLETSKFRSREVETSNKHCRSNVILKRLGLDQKNSKQICTKKRPIKQIEISKASHMSQVKNKNRVSESITEDSYPDLVETSTTVKKTSNDFKEYVKKNHSNSTIQKTQSPQAEISTTLKTMQPFSKTVEARKKSSKTVEATSKIETGNKISKAAQASTNSAEESTKVQTVYPFSETIELLFSSLKTAQAPSDSTENSSTPQQSNNNIGSHQNTENASNTSKKSLLADLLKTDLIEQRSKLVKKSFNPPNILKKSKITETCATNILARFKRAELQDEWEDIEEKKITEPHKKVKLLDLVNFMDSKNISCEQNNLLNFKPIITPRLSEGTSTSEKNDQKVEEKKDDSRWFSLLTENENAYYYCKLCLFKSSNQEAFITHIDFLHSSWKWSKYCSICEKNIIEGSNSHKDEFKHYIEHMKSRKIKTQIPYTVSEIKVLLGDSLSQKPVEKFIPIVNSSATIKVVENNKESKEFSAALVPKQNSSISFKMPPKTVIKYVFEGNKLVPMKSSQNTISSLKLRPWLMKRQVEVSKSEALCDAMLQNFYCLAAFYKCMGTTCTFYTCDQNIFRDHLLKHWMVQKEDSKNWLICSYCNYRGNIISDFIRHLNANHGWDRFQCTYCFFRACNSSSVLYYHQKMHHFKLERKVIECEPRYSRDASQEVAEIMKNIATYVSLLTCSMCPASFYTFDLYERHLISHNDKMATKCKKCCRVLLAASFQQHLLKCQGIGLYQCVYCWYGTNLSKDILNHVISCHSNRSSYYCERMLLSDGTNWNQVKTAPNSINTLSIKLIKNSSSGVPFVKIANDPCLKNENNWRIIDASSVKAVESSQAVNTDSTSQSDNFIPPIAVDPMSVNTSNDDGVQNQQAKSSLQISNVISLAGNVDF</sequence>
<feature type="compositionally biased region" description="Low complexity" evidence="6">
    <location>
        <begin position="186"/>
        <end position="197"/>
    </location>
</feature>
<feature type="compositionally biased region" description="Basic and acidic residues" evidence="6">
    <location>
        <begin position="642"/>
        <end position="663"/>
    </location>
</feature>
<feature type="compositionally biased region" description="Basic and acidic residues" evidence="6">
    <location>
        <begin position="496"/>
        <end position="516"/>
    </location>
</feature>
<protein>
    <submittedName>
        <fullName evidence="8">CLUMA_CG003421, isoform A</fullName>
    </submittedName>
</protein>
<feature type="region of interest" description="Disordered" evidence="6">
    <location>
        <begin position="801"/>
        <end position="871"/>
    </location>
</feature>
<evidence type="ECO:0000313" key="9">
    <source>
        <dbReference type="Proteomes" id="UP000183832"/>
    </source>
</evidence>
<feature type="compositionally biased region" description="Basic and acidic residues" evidence="6">
    <location>
        <begin position="284"/>
        <end position="297"/>
    </location>
</feature>
<dbReference type="InterPro" id="IPR013087">
    <property type="entry name" value="Znf_C2H2_type"/>
</dbReference>
<feature type="compositionally biased region" description="Polar residues" evidence="6">
    <location>
        <begin position="1153"/>
        <end position="1173"/>
    </location>
</feature>
<keyword evidence="4" id="KW-0862">Zinc</keyword>
<feature type="region of interest" description="Disordered" evidence="6">
    <location>
        <begin position="406"/>
        <end position="438"/>
    </location>
</feature>
<keyword evidence="1" id="KW-0479">Metal-binding</keyword>
<dbReference type="PANTHER" id="PTHR24394">
    <property type="entry name" value="ZINC FINGER PROTEIN"/>
    <property type="match status" value="1"/>
</dbReference>
<evidence type="ECO:0000256" key="3">
    <source>
        <dbReference type="ARBA" id="ARBA00022771"/>
    </source>
</evidence>
<keyword evidence="3" id="KW-0863">Zinc-finger</keyword>
<evidence type="ECO:0000259" key="7">
    <source>
        <dbReference type="PROSITE" id="PS00028"/>
    </source>
</evidence>
<feature type="region of interest" description="Disordered" evidence="6">
    <location>
        <begin position="1879"/>
        <end position="1898"/>
    </location>
</feature>
<feature type="compositionally biased region" description="Basic and acidic residues" evidence="6">
    <location>
        <begin position="828"/>
        <end position="852"/>
    </location>
</feature>
<feature type="compositionally biased region" description="Basic residues" evidence="6">
    <location>
        <begin position="298"/>
        <end position="307"/>
    </location>
</feature>
<evidence type="ECO:0000313" key="8">
    <source>
        <dbReference type="EMBL" id="CRK89763.1"/>
    </source>
</evidence>
<feature type="compositionally biased region" description="Polar residues" evidence="6">
    <location>
        <begin position="471"/>
        <end position="481"/>
    </location>
</feature>
<feature type="compositionally biased region" description="Basic and acidic residues" evidence="6">
    <location>
        <begin position="343"/>
        <end position="354"/>
    </location>
</feature>
<dbReference type="GO" id="GO:0005634">
    <property type="term" value="C:nucleus"/>
    <property type="evidence" value="ECO:0007669"/>
    <property type="project" value="TreeGrafter"/>
</dbReference>
<feature type="compositionally biased region" description="Basic and acidic residues" evidence="6">
    <location>
        <begin position="705"/>
        <end position="756"/>
    </location>
</feature>
<evidence type="ECO:0000256" key="1">
    <source>
        <dbReference type="ARBA" id="ARBA00022723"/>
    </source>
</evidence>
<evidence type="ECO:0000256" key="4">
    <source>
        <dbReference type="ARBA" id="ARBA00022833"/>
    </source>
</evidence>
<evidence type="ECO:0000256" key="6">
    <source>
        <dbReference type="SAM" id="MobiDB-lite"/>
    </source>
</evidence>
<evidence type="ECO:0000256" key="2">
    <source>
        <dbReference type="ARBA" id="ARBA00022737"/>
    </source>
</evidence>
<evidence type="ECO:0000256" key="5">
    <source>
        <dbReference type="ARBA" id="ARBA00023242"/>
    </source>
</evidence>
<proteinExistence type="predicted"/>
<dbReference type="EMBL" id="CVRI01000014">
    <property type="protein sequence ID" value="CRK89763.1"/>
    <property type="molecule type" value="Genomic_DNA"/>
</dbReference>
<feature type="domain" description="C2H2-type" evidence="7">
    <location>
        <begin position="1727"/>
        <end position="1747"/>
    </location>
</feature>
<dbReference type="PROSITE" id="PS00028">
    <property type="entry name" value="ZINC_FINGER_C2H2_1"/>
    <property type="match status" value="1"/>
</dbReference>
<dbReference type="GO" id="GO:0000981">
    <property type="term" value="F:DNA-binding transcription factor activity, RNA polymerase II-specific"/>
    <property type="evidence" value="ECO:0007669"/>
    <property type="project" value="TreeGrafter"/>
</dbReference>
<dbReference type="PANTHER" id="PTHR24394:SF44">
    <property type="entry name" value="ZINC FINGER PROTEIN 271-LIKE"/>
    <property type="match status" value="1"/>
</dbReference>
<feature type="compositionally biased region" description="Polar residues" evidence="6">
    <location>
        <begin position="628"/>
        <end position="641"/>
    </location>
</feature>
<name>A0A1J1HP83_9DIPT</name>
<feature type="region of interest" description="Disordered" evidence="6">
    <location>
        <begin position="1239"/>
        <end position="1274"/>
    </location>
</feature>
<reference evidence="8 9" key="1">
    <citation type="submission" date="2015-04" db="EMBL/GenBank/DDBJ databases">
        <authorList>
            <person name="Syromyatnikov M.Y."/>
            <person name="Popov V.N."/>
        </authorList>
    </citation>
    <scope>NUCLEOTIDE SEQUENCE [LARGE SCALE GENOMIC DNA]</scope>
</reference>
<feature type="compositionally biased region" description="Basic and acidic residues" evidence="6">
    <location>
        <begin position="589"/>
        <end position="599"/>
    </location>
</feature>
<accession>A0A1J1HP83</accession>
<dbReference type="SMART" id="SM00355">
    <property type="entry name" value="ZnF_C2H2"/>
    <property type="match status" value="6"/>
</dbReference>
<keyword evidence="5" id="KW-0539">Nucleus</keyword>
<gene>
    <name evidence="8" type="ORF">CLUMA_CG003421</name>
</gene>
<dbReference type="Proteomes" id="UP000183832">
    <property type="component" value="Unassembled WGS sequence"/>
</dbReference>
<feature type="compositionally biased region" description="Polar residues" evidence="6">
    <location>
        <begin position="813"/>
        <end position="824"/>
    </location>
</feature>
<feature type="region of interest" description="Disordered" evidence="6">
    <location>
        <begin position="1147"/>
        <end position="1173"/>
    </location>
</feature>
<feature type="compositionally biased region" description="Polar residues" evidence="6">
    <location>
        <begin position="526"/>
        <end position="543"/>
    </location>
</feature>
<dbReference type="OrthoDB" id="7740506at2759"/>
<feature type="region of interest" description="Disordered" evidence="6">
    <location>
        <begin position="229"/>
        <end position="375"/>
    </location>
</feature>
<feature type="compositionally biased region" description="Basic and acidic residues" evidence="6">
    <location>
        <begin position="545"/>
        <end position="566"/>
    </location>
</feature>
<dbReference type="GO" id="GO:0008270">
    <property type="term" value="F:zinc ion binding"/>
    <property type="evidence" value="ECO:0007669"/>
    <property type="project" value="UniProtKB-KW"/>
</dbReference>
<feature type="region of interest" description="Disordered" evidence="6">
    <location>
        <begin position="186"/>
        <end position="215"/>
    </location>
</feature>
<organism evidence="8 9">
    <name type="scientific">Clunio marinus</name>
    <dbReference type="NCBI Taxonomy" id="568069"/>
    <lineage>
        <taxon>Eukaryota</taxon>
        <taxon>Metazoa</taxon>
        <taxon>Ecdysozoa</taxon>
        <taxon>Arthropoda</taxon>
        <taxon>Hexapoda</taxon>
        <taxon>Insecta</taxon>
        <taxon>Pterygota</taxon>
        <taxon>Neoptera</taxon>
        <taxon>Endopterygota</taxon>
        <taxon>Diptera</taxon>
        <taxon>Nematocera</taxon>
        <taxon>Chironomoidea</taxon>
        <taxon>Chironomidae</taxon>
        <taxon>Clunio</taxon>
    </lineage>
</organism>
<feature type="region of interest" description="Disordered" evidence="6">
    <location>
        <begin position="454"/>
        <end position="756"/>
    </location>
</feature>
<keyword evidence="2" id="KW-0677">Repeat</keyword>
<feature type="compositionally biased region" description="Polar residues" evidence="6">
    <location>
        <begin position="1879"/>
        <end position="1891"/>
    </location>
</feature>
<dbReference type="STRING" id="568069.A0A1J1HP83"/>
<feature type="compositionally biased region" description="Basic and acidic residues" evidence="6">
    <location>
        <begin position="454"/>
        <end position="470"/>
    </location>
</feature>
<keyword evidence="9" id="KW-1185">Reference proteome</keyword>